<name>E5A929_LEPMJ</name>
<sequence>MGVIEFLCDSRFHRTFVLPPNPNNDRLKSYRTSYADFGDVESNAVILFCGALMGTRFCYSPLDQLAKAYNVRILHPDRPGIGEMVPQLLKHLKVSHVSLASHSGGDIYLINTVLTYPNLLHPINPYLCFFAPWVHPAHSKLTHLRATELLPAPMIGKFASVARFISENVVPLVGTGEGFLHNVKDTLRRSSHTPAPVPLAAMTTRTRTPSRSSQRPSLNLNDPHVVDELRRQITSFVFAESSEGISADARLFMKKPRSVAWCSPSLLWDDIDYAVLLLSKIISEDDRLIGSSRVCMIDTFHAQEDSMVGEKGKQWFDACWAATPGDRNTARIPVPVTITQGASAISSKSYTYRSMTVPGTEHNLLMDPSFGASELWLQRVREAFPILTNVDAGEDATSISATGSEGEDKRRRFRFFIGRLAHVTRGVTAQGPPLPRSGLSQSSLLYVSYEGLCLGLPEICQEYLGNNVRVNRLEAETPTDVFHDLPHATGSTGTTQSQASNMADEMQISPQRAKQLAENIAGISSRIDAVSKGGKQVRLIAVSKLKPANDILALHQPPNPIQTHFGENYVQELLEKAKLLPRSIQWHMIGGLQSNKCKALAEQIPNLWCVSSVDTEKKANELEKGRKALLDHDPSAPKLRIKIQVNTSGEASKSGVEPAHTLALCTHVLEHCPHLQLSGLMTIGAIARSKATTPETENEDFVALRETRNRVAEALGWEQDRLELSMGMSADFEGAIRHGSDEVRVGSQIFGERPPKKDAVVQEQGGGEKS</sequence>
<comment type="function">
    <text evidence="2">Pyridoxal 5'-phosphate (PLP)-binding protein, which may be involved in intracellular homeostatic regulation of pyridoxal 5'-phosphate (PLP), the active form of vitamin B6.</text>
</comment>
<dbReference type="CDD" id="cd06822">
    <property type="entry name" value="PLPDE_III_YBL036c_euk"/>
    <property type="match status" value="1"/>
</dbReference>
<evidence type="ECO:0000313" key="5">
    <source>
        <dbReference type="EMBL" id="CBY00124.1"/>
    </source>
</evidence>
<dbReference type="InParanoid" id="E5A929"/>
<organism evidence="6">
    <name type="scientific">Leptosphaeria maculans (strain JN3 / isolate v23.1.3 / race Av1-4-5-6-7-8)</name>
    <name type="common">Blackleg fungus</name>
    <name type="synonym">Phoma lingam</name>
    <dbReference type="NCBI Taxonomy" id="985895"/>
    <lineage>
        <taxon>Eukaryota</taxon>
        <taxon>Fungi</taxon>
        <taxon>Dikarya</taxon>
        <taxon>Ascomycota</taxon>
        <taxon>Pezizomycotina</taxon>
        <taxon>Dothideomycetes</taxon>
        <taxon>Pleosporomycetidae</taxon>
        <taxon>Pleosporales</taxon>
        <taxon>Pleosporineae</taxon>
        <taxon>Leptosphaeriaceae</taxon>
        <taxon>Plenodomus</taxon>
        <taxon>Plenodomus lingam/Leptosphaeria maculans species complex</taxon>
    </lineage>
</organism>
<dbReference type="Proteomes" id="UP000002668">
    <property type="component" value="Genome"/>
</dbReference>
<dbReference type="GeneID" id="13292778"/>
<feature type="modified residue" description="N6-(pyridoxal phosphate)lysine" evidence="2">
    <location>
        <position position="544"/>
    </location>
</feature>
<dbReference type="HOGENOM" id="CLU_362927_0_0_1"/>
<dbReference type="NCBIfam" id="TIGR00044">
    <property type="entry name" value="YggS family pyridoxal phosphate-dependent enzyme"/>
    <property type="match status" value="1"/>
</dbReference>
<dbReference type="Gene3D" id="3.20.20.10">
    <property type="entry name" value="Alanine racemase"/>
    <property type="match status" value="1"/>
</dbReference>
<proteinExistence type="inferred from homology"/>
<dbReference type="SUPFAM" id="SSF53474">
    <property type="entry name" value="alpha/beta-Hydrolases"/>
    <property type="match status" value="1"/>
</dbReference>
<reference evidence="6" key="1">
    <citation type="journal article" date="2011" name="Nat. Commun.">
        <title>Effector diversification within compartments of the Leptosphaeria maculans genome affected by Repeat-Induced Point mutations.</title>
        <authorList>
            <person name="Rouxel T."/>
            <person name="Grandaubert J."/>
            <person name="Hane J.K."/>
            <person name="Hoede C."/>
            <person name="van de Wouw A.P."/>
            <person name="Couloux A."/>
            <person name="Dominguez V."/>
            <person name="Anthouard V."/>
            <person name="Bally P."/>
            <person name="Bourras S."/>
            <person name="Cozijnsen A.J."/>
            <person name="Ciuffetti L.M."/>
            <person name="Degrave A."/>
            <person name="Dilmaghani A."/>
            <person name="Duret L."/>
            <person name="Fudal I."/>
            <person name="Goodwin S.B."/>
            <person name="Gout L."/>
            <person name="Glaser N."/>
            <person name="Linglin J."/>
            <person name="Kema G.H.J."/>
            <person name="Lapalu N."/>
            <person name="Lawrence C.B."/>
            <person name="May K."/>
            <person name="Meyer M."/>
            <person name="Ollivier B."/>
            <person name="Poulain J."/>
            <person name="Schoch C.L."/>
            <person name="Simon A."/>
            <person name="Spatafora J.W."/>
            <person name="Stachowiak A."/>
            <person name="Turgeon B.G."/>
            <person name="Tyler B.M."/>
            <person name="Vincent D."/>
            <person name="Weissenbach J."/>
            <person name="Amselem J."/>
            <person name="Quesneville H."/>
            <person name="Oliver R.P."/>
            <person name="Wincker P."/>
            <person name="Balesdent M.-H."/>
            <person name="Howlett B.J."/>
        </authorList>
    </citation>
    <scope>NUCLEOTIDE SEQUENCE [LARGE SCALE GENOMIC DNA]</scope>
    <source>
        <strain evidence="6">JN3 / isolate v23.1.3 / race Av1-4-5-6-7-8</strain>
    </source>
</reference>
<dbReference type="InterPro" id="IPR011078">
    <property type="entry name" value="PyrdxlP_homeostasis"/>
</dbReference>
<dbReference type="FunFam" id="3.20.20.10:FF:000007">
    <property type="entry name" value="Pyridoxal phosphate homeostasis protein"/>
    <property type="match status" value="1"/>
</dbReference>
<dbReference type="PANTHER" id="PTHR10146">
    <property type="entry name" value="PROLINE SYNTHETASE CO-TRANSCRIBED BACTERIAL HOMOLOG PROTEIN"/>
    <property type="match status" value="1"/>
</dbReference>
<evidence type="ECO:0000256" key="3">
    <source>
        <dbReference type="SAM" id="MobiDB-lite"/>
    </source>
</evidence>
<evidence type="ECO:0000256" key="1">
    <source>
        <dbReference type="ARBA" id="ARBA00022898"/>
    </source>
</evidence>
<dbReference type="InterPro" id="IPR029058">
    <property type="entry name" value="AB_hydrolase_fold"/>
</dbReference>
<feature type="domain" description="Alanine racemase N-terminal" evidence="4">
    <location>
        <begin position="519"/>
        <end position="754"/>
    </location>
</feature>
<dbReference type="PROSITE" id="PS01211">
    <property type="entry name" value="UPF0001"/>
    <property type="match status" value="1"/>
</dbReference>
<comment type="similarity">
    <text evidence="2">Belongs to the pyridoxal phosphate-binding protein YggS/PROSC family.</text>
</comment>
<feature type="region of interest" description="Disordered" evidence="3">
    <location>
        <begin position="746"/>
        <end position="770"/>
    </location>
</feature>
<dbReference type="VEuPathDB" id="FungiDB:LEMA_P077130.1"/>
<evidence type="ECO:0000313" key="6">
    <source>
        <dbReference type="Proteomes" id="UP000002668"/>
    </source>
</evidence>
<dbReference type="InterPro" id="IPR029066">
    <property type="entry name" value="PLP-binding_barrel"/>
</dbReference>
<accession>E5A929</accession>
<dbReference type="STRING" id="985895.E5A929"/>
<gene>
    <name evidence="5" type="ORF">LEMA_P077130.1</name>
</gene>
<keyword evidence="6" id="KW-1185">Reference proteome</keyword>
<dbReference type="PANTHER" id="PTHR10146:SF14">
    <property type="entry name" value="PYRIDOXAL PHOSPHATE HOMEOSTASIS PROTEIN"/>
    <property type="match status" value="1"/>
</dbReference>
<feature type="compositionally biased region" description="Basic and acidic residues" evidence="3">
    <location>
        <begin position="753"/>
        <end position="770"/>
    </location>
</feature>
<dbReference type="SUPFAM" id="SSF51419">
    <property type="entry name" value="PLP-binding barrel"/>
    <property type="match status" value="1"/>
</dbReference>
<dbReference type="Gene3D" id="3.40.50.1820">
    <property type="entry name" value="alpha/beta hydrolase"/>
    <property type="match status" value="1"/>
</dbReference>
<dbReference type="InterPro" id="IPR001608">
    <property type="entry name" value="Ala_racemase_N"/>
</dbReference>
<evidence type="ECO:0000259" key="4">
    <source>
        <dbReference type="Pfam" id="PF01168"/>
    </source>
</evidence>
<dbReference type="GO" id="GO:0030170">
    <property type="term" value="F:pyridoxal phosphate binding"/>
    <property type="evidence" value="ECO:0007669"/>
    <property type="project" value="UniProtKB-UniRule"/>
</dbReference>
<dbReference type="eggNOG" id="KOG3157">
    <property type="taxonomic scope" value="Eukaryota"/>
</dbReference>
<dbReference type="AlphaFoldDB" id="E5A929"/>
<dbReference type="HAMAP" id="MF_02087">
    <property type="entry name" value="PLP_homeostasis"/>
    <property type="match status" value="1"/>
</dbReference>
<dbReference type="OrthoDB" id="294702at2759"/>
<keyword evidence="1 2" id="KW-0663">Pyridoxal phosphate</keyword>
<protein>
    <recommendedName>
        <fullName evidence="2">Pyridoxal phosphate homeostasis protein</fullName>
        <shortName evidence="2">PLP homeostasis protein</shortName>
    </recommendedName>
</protein>
<dbReference type="Pfam" id="PF01168">
    <property type="entry name" value="Ala_racemase_N"/>
    <property type="match status" value="1"/>
</dbReference>
<dbReference type="EMBL" id="FP929137">
    <property type="protein sequence ID" value="CBY00124.1"/>
    <property type="molecule type" value="Genomic_DNA"/>
</dbReference>
<evidence type="ECO:0000256" key="2">
    <source>
        <dbReference type="HAMAP-Rule" id="MF_03225"/>
    </source>
</evidence>